<dbReference type="InterPro" id="IPR050109">
    <property type="entry name" value="HTH-type_TetR-like_transc_reg"/>
</dbReference>
<dbReference type="SUPFAM" id="SSF48498">
    <property type="entry name" value="Tetracyclin repressor-like, C-terminal domain"/>
    <property type="match status" value="1"/>
</dbReference>
<evidence type="ECO:0000313" key="8">
    <source>
        <dbReference type="Proteomes" id="UP000626026"/>
    </source>
</evidence>
<dbReference type="InterPro" id="IPR009057">
    <property type="entry name" value="Homeodomain-like_sf"/>
</dbReference>
<name>A0ABR7RNX2_9PROT</name>
<dbReference type="PANTHER" id="PTHR30055">
    <property type="entry name" value="HTH-TYPE TRANSCRIPTIONAL REGULATOR RUTR"/>
    <property type="match status" value="1"/>
</dbReference>
<organism evidence="7 8">
    <name type="scientific">Teichococcus aerophilus</name>
    <dbReference type="NCBI Taxonomy" id="1224513"/>
    <lineage>
        <taxon>Bacteria</taxon>
        <taxon>Pseudomonadati</taxon>
        <taxon>Pseudomonadota</taxon>
        <taxon>Alphaproteobacteria</taxon>
        <taxon>Acetobacterales</taxon>
        <taxon>Roseomonadaceae</taxon>
        <taxon>Roseomonas</taxon>
    </lineage>
</organism>
<dbReference type="Gene3D" id="1.10.357.10">
    <property type="entry name" value="Tetracycline Repressor, domain 2"/>
    <property type="match status" value="1"/>
</dbReference>
<dbReference type="PANTHER" id="PTHR30055:SF234">
    <property type="entry name" value="HTH-TYPE TRANSCRIPTIONAL REGULATOR BETI"/>
    <property type="match status" value="1"/>
</dbReference>
<dbReference type="InterPro" id="IPR001647">
    <property type="entry name" value="HTH_TetR"/>
</dbReference>
<evidence type="ECO:0000256" key="1">
    <source>
        <dbReference type="ARBA" id="ARBA00023015"/>
    </source>
</evidence>
<evidence type="ECO:0000256" key="3">
    <source>
        <dbReference type="ARBA" id="ARBA00023163"/>
    </source>
</evidence>
<dbReference type="Pfam" id="PF00440">
    <property type="entry name" value="TetR_N"/>
    <property type="match status" value="1"/>
</dbReference>
<dbReference type="Pfam" id="PF21597">
    <property type="entry name" value="TetR_C_43"/>
    <property type="match status" value="1"/>
</dbReference>
<sequence>MNDAVNRPQHSGAKRADARRNRERLLAAARHLLAEQGMAASLEAVARQAGVGIGTLYRHFPTREALVEALYRDELDALLEASTRLSATLPPDEALAQFMHHSLDYMATKRGLGDSLRQLMQARPELLEAAQASFPGTVSRLVQEGIAAGRIRPDAEAEDVLQALAGLYSAPVGPDWRRRAGRVLTLLMDGLRTLPQAGGMPSA</sequence>
<dbReference type="PRINTS" id="PR00455">
    <property type="entry name" value="HTHTETR"/>
</dbReference>
<evidence type="ECO:0000313" key="7">
    <source>
        <dbReference type="EMBL" id="MBC9208001.1"/>
    </source>
</evidence>
<gene>
    <name evidence="7" type="ORF">IBL26_14240</name>
</gene>
<dbReference type="PROSITE" id="PS50977">
    <property type="entry name" value="HTH_TETR_2"/>
    <property type="match status" value="1"/>
</dbReference>
<dbReference type="EMBL" id="JACTVA010000025">
    <property type="protein sequence ID" value="MBC9208001.1"/>
    <property type="molecule type" value="Genomic_DNA"/>
</dbReference>
<evidence type="ECO:0000256" key="2">
    <source>
        <dbReference type="ARBA" id="ARBA00023125"/>
    </source>
</evidence>
<dbReference type="InterPro" id="IPR036271">
    <property type="entry name" value="Tet_transcr_reg_TetR-rel_C_sf"/>
</dbReference>
<dbReference type="Proteomes" id="UP000626026">
    <property type="component" value="Unassembled WGS sequence"/>
</dbReference>
<evidence type="ECO:0000256" key="5">
    <source>
        <dbReference type="SAM" id="MobiDB-lite"/>
    </source>
</evidence>
<feature type="DNA-binding region" description="H-T-H motif" evidence="4">
    <location>
        <begin position="41"/>
        <end position="60"/>
    </location>
</feature>
<reference evidence="7 8" key="1">
    <citation type="journal article" date="2013" name="Int. J. Syst. Evol. Microbiol.">
        <title>Roseomonas aerophila sp. nov., isolated from air.</title>
        <authorList>
            <person name="Kim S.J."/>
            <person name="Weon H.Y."/>
            <person name="Ahn J.H."/>
            <person name="Hong S.B."/>
            <person name="Seok S.J."/>
            <person name="Whang K.S."/>
            <person name="Kwon S.W."/>
        </authorList>
    </citation>
    <scope>NUCLEOTIDE SEQUENCE [LARGE SCALE GENOMIC DNA]</scope>
    <source>
        <strain evidence="7 8">NBRC 108923</strain>
    </source>
</reference>
<evidence type="ECO:0000259" key="6">
    <source>
        <dbReference type="PROSITE" id="PS50977"/>
    </source>
</evidence>
<keyword evidence="3" id="KW-0804">Transcription</keyword>
<feature type="region of interest" description="Disordered" evidence="5">
    <location>
        <begin position="1"/>
        <end position="20"/>
    </location>
</feature>
<comment type="caution">
    <text evidence="7">The sequence shown here is derived from an EMBL/GenBank/DDBJ whole genome shotgun (WGS) entry which is preliminary data.</text>
</comment>
<dbReference type="SUPFAM" id="SSF46689">
    <property type="entry name" value="Homeodomain-like"/>
    <property type="match status" value="1"/>
</dbReference>
<dbReference type="InterPro" id="IPR049445">
    <property type="entry name" value="TetR_SbtR-like_C"/>
</dbReference>
<feature type="domain" description="HTH tetR-type" evidence="6">
    <location>
        <begin position="19"/>
        <end position="78"/>
    </location>
</feature>
<keyword evidence="1" id="KW-0805">Transcription regulation</keyword>
<keyword evidence="8" id="KW-1185">Reference proteome</keyword>
<evidence type="ECO:0000256" key="4">
    <source>
        <dbReference type="PROSITE-ProRule" id="PRU00335"/>
    </source>
</evidence>
<keyword evidence="2 4" id="KW-0238">DNA-binding</keyword>
<protein>
    <submittedName>
        <fullName evidence="7">TetR/AcrR family transcriptional regulator</fullName>
    </submittedName>
</protein>
<proteinExistence type="predicted"/>
<accession>A0ABR7RNX2</accession>